<dbReference type="GO" id="GO:0005615">
    <property type="term" value="C:extracellular space"/>
    <property type="evidence" value="ECO:0007669"/>
    <property type="project" value="TreeGrafter"/>
</dbReference>
<protein>
    <recommendedName>
        <fullName evidence="4">Peptidase S1 domain-containing protein</fullName>
    </recommendedName>
</protein>
<evidence type="ECO:0000259" key="4">
    <source>
        <dbReference type="Pfam" id="PF00089"/>
    </source>
</evidence>
<dbReference type="EMBL" id="OE845743">
    <property type="protein sequence ID" value="CAD7608184.1"/>
    <property type="molecule type" value="Genomic_DNA"/>
</dbReference>
<dbReference type="SUPFAM" id="SSF50494">
    <property type="entry name" value="Trypsin-like serine proteases"/>
    <property type="match status" value="1"/>
</dbReference>
<dbReference type="PANTHER" id="PTHR24264">
    <property type="entry name" value="TRYPSIN-RELATED"/>
    <property type="match status" value="1"/>
</dbReference>
<feature type="domain" description="Peptidase S1" evidence="4">
    <location>
        <begin position="64"/>
        <end position="97"/>
    </location>
</feature>
<evidence type="ECO:0000313" key="5">
    <source>
        <dbReference type="EMBL" id="CAD7608184.1"/>
    </source>
</evidence>
<organism evidence="5">
    <name type="scientific">Timema genevievae</name>
    <name type="common">Walking stick</name>
    <dbReference type="NCBI Taxonomy" id="629358"/>
    <lineage>
        <taxon>Eukaryota</taxon>
        <taxon>Metazoa</taxon>
        <taxon>Ecdysozoa</taxon>
        <taxon>Arthropoda</taxon>
        <taxon>Hexapoda</taxon>
        <taxon>Insecta</taxon>
        <taxon>Pterygota</taxon>
        <taxon>Neoptera</taxon>
        <taxon>Polyneoptera</taxon>
        <taxon>Phasmatodea</taxon>
        <taxon>Timematodea</taxon>
        <taxon>Timematoidea</taxon>
        <taxon>Timematidae</taxon>
        <taxon>Timema</taxon>
    </lineage>
</organism>
<dbReference type="PANTHER" id="PTHR24264:SF54">
    <property type="entry name" value="PEPTIDASE S1 DOMAIN-CONTAINING PROTEIN"/>
    <property type="match status" value="1"/>
</dbReference>
<dbReference type="GO" id="GO:0004252">
    <property type="term" value="F:serine-type endopeptidase activity"/>
    <property type="evidence" value="ECO:0007669"/>
    <property type="project" value="InterPro"/>
</dbReference>
<name>A0A7R9K722_TIMGE</name>
<dbReference type="Gene3D" id="2.40.10.10">
    <property type="entry name" value="Trypsin-like serine proteases"/>
    <property type="match status" value="1"/>
</dbReference>
<evidence type="ECO:0000256" key="2">
    <source>
        <dbReference type="ARBA" id="ARBA00022801"/>
    </source>
</evidence>
<evidence type="ECO:0000256" key="1">
    <source>
        <dbReference type="ARBA" id="ARBA00022670"/>
    </source>
</evidence>
<keyword evidence="1" id="KW-0645">Protease</keyword>
<reference evidence="5" key="1">
    <citation type="submission" date="2020-11" db="EMBL/GenBank/DDBJ databases">
        <authorList>
            <person name="Tran Van P."/>
        </authorList>
    </citation>
    <scope>NUCLEOTIDE SEQUENCE</scope>
</reference>
<proteinExistence type="predicted"/>
<dbReference type="InterPro" id="IPR001254">
    <property type="entry name" value="Trypsin_dom"/>
</dbReference>
<accession>A0A7R9K722</accession>
<dbReference type="InterPro" id="IPR050127">
    <property type="entry name" value="Serine_Proteases_S1"/>
</dbReference>
<gene>
    <name evidence="5" type="ORF">TGEB3V08_LOCUS10322</name>
</gene>
<dbReference type="InterPro" id="IPR009003">
    <property type="entry name" value="Peptidase_S1_PA"/>
</dbReference>
<dbReference type="GO" id="GO:0006508">
    <property type="term" value="P:proteolysis"/>
    <property type="evidence" value="ECO:0007669"/>
    <property type="project" value="UniProtKB-KW"/>
</dbReference>
<sequence length="163" mass="18603">MQAPTGSVPHGPHGRNGKYNKFVALFVTKLSPLRRYRRQRTLRRSAIRQKVRARELKSSADNDGKWVLYGVTSNGYGCARANRPGVYTKVTNYASWLNAVMGEQRALPLAVAWYQFHNPSYIHYLGDFPTAHCWMLGLHENRRRKPYKTSPADDELAAQVLTI</sequence>
<evidence type="ECO:0000256" key="3">
    <source>
        <dbReference type="ARBA" id="ARBA00022825"/>
    </source>
</evidence>
<keyword evidence="3" id="KW-0720">Serine protease</keyword>
<dbReference type="AlphaFoldDB" id="A0A7R9K722"/>
<dbReference type="InterPro" id="IPR043504">
    <property type="entry name" value="Peptidase_S1_PA_chymotrypsin"/>
</dbReference>
<keyword evidence="2" id="KW-0378">Hydrolase</keyword>
<dbReference type="Pfam" id="PF00089">
    <property type="entry name" value="Trypsin"/>
    <property type="match status" value="1"/>
</dbReference>